<feature type="compositionally biased region" description="Low complexity" evidence="1">
    <location>
        <begin position="33"/>
        <end position="47"/>
    </location>
</feature>
<feature type="compositionally biased region" description="Polar residues" evidence="1">
    <location>
        <begin position="160"/>
        <end position="176"/>
    </location>
</feature>
<dbReference type="InterPro" id="IPR036249">
    <property type="entry name" value="Thioredoxin-like_sf"/>
</dbReference>
<feature type="compositionally biased region" description="Low complexity" evidence="1">
    <location>
        <begin position="199"/>
        <end position="220"/>
    </location>
</feature>
<evidence type="ECO:0000313" key="2">
    <source>
        <dbReference type="Proteomes" id="UP000887566"/>
    </source>
</evidence>
<feature type="region of interest" description="Disordered" evidence="1">
    <location>
        <begin position="285"/>
        <end position="350"/>
    </location>
</feature>
<feature type="region of interest" description="Disordered" evidence="1">
    <location>
        <begin position="33"/>
        <end position="122"/>
    </location>
</feature>
<dbReference type="PROSITE" id="PS51354">
    <property type="entry name" value="GLUTAREDOXIN_2"/>
    <property type="match status" value="1"/>
</dbReference>
<feature type="region of interest" description="Disordered" evidence="1">
    <location>
        <begin position="155"/>
        <end position="261"/>
    </location>
</feature>
<dbReference type="AlphaFoldDB" id="A0A914XP49"/>
<accession>A0A914XP49</accession>
<dbReference type="Gene3D" id="3.40.30.10">
    <property type="entry name" value="Glutaredoxin"/>
    <property type="match status" value="1"/>
</dbReference>
<reference evidence="3" key="1">
    <citation type="submission" date="2022-11" db="UniProtKB">
        <authorList>
            <consortium name="WormBaseParasite"/>
        </authorList>
    </citation>
    <scope>IDENTIFICATION</scope>
</reference>
<dbReference type="SUPFAM" id="SSF52833">
    <property type="entry name" value="Thioredoxin-like"/>
    <property type="match status" value="1"/>
</dbReference>
<name>A0A914XP49_9BILA</name>
<protein>
    <submittedName>
        <fullName evidence="3">Glutaredoxin domain-containing protein</fullName>
    </submittedName>
</protein>
<proteinExistence type="predicted"/>
<feature type="compositionally biased region" description="Low complexity" evidence="1">
    <location>
        <begin position="59"/>
        <end position="68"/>
    </location>
</feature>
<evidence type="ECO:0000256" key="1">
    <source>
        <dbReference type="SAM" id="MobiDB-lite"/>
    </source>
</evidence>
<feature type="compositionally biased region" description="Pro residues" evidence="1">
    <location>
        <begin position="327"/>
        <end position="343"/>
    </location>
</feature>
<organism evidence="2 3">
    <name type="scientific">Plectus sambesii</name>
    <dbReference type="NCBI Taxonomy" id="2011161"/>
    <lineage>
        <taxon>Eukaryota</taxon>
        <taxon>Metazoa</taxon>
        <taxon>Ecdysozoa</taxon>
        <taxon>Nematoda</taxon>
        <taxon>Chromadorea</taxon>
        <taxon>Plectida</taxon>
        <taxon>Plectina</taxon>
        <taxon>Plectoidea</taxon>
        <taxon>Plectidae</taxon>
        <taxon>Plectus</taxon>
    </lineage>
</organism>
<dbReference type="Proteomes" id="UP000887566">
    <property type="component" value="Unplaced"/>
</dbReference>
<evidence type="ECO:0000313" key="3">
    <source>
        <dbReference type="WBParaSite" id="PSAMB.scaffold9094size5376.g32098.t1"/>
    </source>
</evidence>
<dbReference type="WBParaSite" id="PSAMB.scaffold9094size5376.g32098.t1">
    <property type="protein sequence ID" value="PSAMB.scaffold9094size5376.g32098.t1"/>
    <property type="gene ID" value="PSAMB.scaffold9094size5376.g32098"/>
</dbReference>
<sequence length="476" mass="51816">MQLYKQQQQQQQQQQQLQQQQLQQQQLQQQQLQQQQQQLQQQQQQQQVQPPYSVQRPVYSGSSGYSSSLTGAAGANGQPQGISSYISSSSVQHGGQPLPRPYGPSGVQQPQYPAPSGTADYRQPQIPAITNVDGRNLHRYAEYLQLLQNNYGIRLPTEAQPGQNGVPNSQGPQVANPNGRADLSPNNIPGHIPPPSPESYPNQPQVVPQYPNYPNNAQTNQPPPYQPIPTNTHISYPPTPPMSSHGGYSGGEHSGYEVGSGYLDQRHGQQVNGAAHGYTADYESYKTSQGRNNDRLGTNAPASVVPEWATPAPTYPSPQSSGGYSQPAPPRPTSAPTYPPPPSIASNRADEVGGDATTAIGALSQQIRRLPAVLYVDSRDENSKLLETTLRDTYGLPLVAFYVDKIPNSASVTHLLSELTGHEGLPYFFVCGTFIGGQEHINNYHNDGQIPRLVDHVCGENGSRLKLNVEKKKSIA</sequence>
<keyword evidence="2" id="KW-1185">Reference proteome</keyword>
<feature type="compositionally biased region" description="Low complexity" evidence="1">
    <location>
        <begin position="317"/>
        <end position="326"/>
    </location>
</feature>